<dbReference type="AlphaFoldDB" id="A0A1H2LKX1"/>
<evidence type="ECO:0000313" key="18">
    <source>
        <dbReference type="EMBL" id="SDU81680.1"/>
    </source>
</evidence>
<dbReference type="InterPro" id="IPR050061">
    <property type="entry name" value="MurCDEF_pg_biosynth"/>
</dbReference>
<dbReference type="InterPro" id="IPR004101">
    <property type="entry name" value="Mur_ligase_C"/>
</dbReference>
<protein>
    <recommendedName>
        <fullName evidence="3 14">UDP-N-acetylmuramate--L-alanine ligase</fullName>
        <ecNumber evidence="3 14">6.3.2.8</ecNumber>
    </recommendedName>
    <alternativeName>
        <fullName evidence="14">UDP-N-acetylmuramoyl-L-alanine synthetase</fullName>
    </alternativeName>
</protein>
<dbReference type="EMBL" id="LT629804">
    <property type="protein sequence ID" value="SDU81680.1"/>
    <property type="molecule type" value="Genomic_DNA"/>
</dbReference>
<dbReference type="Gene3D" id="3.40.1190.10">
    <property type="entry name" value="Mur-like, catalytic domain"/>
    <property type="match status" value="1"/>
</dbReference>
<keyword evidence="9 14" id="KW-0133">Cell shape</keyword>
<dbReference type="GO" id="GO:0009252">
    <property type="term" value="P:peptidoglycan biosynthetic process"/>
    <property type="evidence" value="ECO:0007669"/>
    <property type="project" value="UniProtKB-UniRule"/>
</dbReference>
<dbReference type="Proteomes" id="UP000214355">
    <property type="component" value="Chromosome I"/>
</dbReference>
<dbReference type="PANTHER" id="PTHR43445">
    <property type="entry name" value="UDP-N-ACETYLMURAMATE--L-ALANINE LIGASE-RELATED"/>
    <property type="match status" value="1"/>
</dbReference>
<keyword evidence="4 14" id="KW-0963">Cytoplasm</keyword>
<keyword evidence="12 14" id="KW-0961">Cell wall biogenesis/degradation</keyword>
<dbReference type="SUPFAM" id="SSF51984">
    <property type="entry name" value="MurCD N-terminal domain"/>
    <property type="match status" value="1"/>
</dbReference>
<evidence type="ECO:0000256" key="10">
    <source>
        <dbReference type="ARBA" id="ARBA00022984"/>
    </source>
</evidence>
<dbReference type="RefSeq" id="WP_091281915.1">
    <property type="nucleotide sequence ID" value="NZ_JABAPH010000030.1"/>
</dbReference>
<keyword evidence="8 14" id="KW-0067">ATP-binding</keyword>
<dbReference type="Gene3D" id="3.90.190.20">
    <property type="entry name" value="Mur ligase, C-terminal domain"/>
    <property type="match status" value="1"/>
</dbReference>
<feature type="binding site" evidence="14">
    <location>
        <begin position="107"/>
        <end position="113"/>
    </location>
    <ligand>
        <name>ATP</name>
        <dbReference type="ChEBI" id="CHEBI:30616"/>
    </ligand>
</feature>
<evidence type="ECO:0000256" key="11">
    <source>
        <dbReference type="ARBA" id="ARBA00023306"/>
    </source>
</evidence>
<dbReference type="Pfam" id="PF08245">
    <property type="entry name" value="Mur_ligase_M"/>
    <property type="match status" value="1"/>
</dbReference>
<dbReference type="Pfam" id="PF02875">
    <property type="entry name" value="Mur_ligase_C"/>
    <property type="match status" value="1"/>
</dbReference>
<keyword evidence="11 14" id="KW-0131">Cell cycle</keyword>
<dbReference type="InterPro" id="IPR005758">
    <property type="entry name" value="UDP-N-AcMur_Ala_ligase_MurC"/>
</dbReference>
<accession>A0A1H2LKX1</accession>
<name>A0A1H2LKX1_9ACTO</name>
<keyword evidence="10 14" id="KW-0573">Peptidoglycan synthesis</keyword>
<dbReference type="GO" id="GO:0008360">
    <property type="term" value="P:regulation of cell shape"/>
    <property type="evidence" value="ECO:0007669"/>
    <property type="project" value="UniProtKB-KW"/>
</dbReference>
<dbReference type="InterPro" id="IPR036565">
    <property type="entry name" value="Mur-like_cat_sf"/>
</dbReference>
<dbReference type="GeneID" id="65345304"/>
<gene>
    <name evidence="14" type="primary">murC</name>
    <name evidence="18" type="ORF">SAMN04489737_1578</name>
</gene>
<reference evidence="19" key="1">
    <citation type="submission" date="2016-10" db="EMBL/GenBank/DDBJ databases">
        <authorList>
            <person name="Varghese N."/>
            <person name="Submissions S."/>
        </authorList>
    </citation>
    <scope>NUCLEOTIDE SEQUENCE [LARGE SCALE GENOMIC DNA]</scope>
    <source>
        <strain evidence="19">DSM 10002</strain>
    </source>
</reference>
<dbReference type="EC" id="6.3.2.8" evidence="3 14"/>
<evidence type="ECO:0000313" key="19">
    <source>
        <dbReference type="Proteomes" id="UP000214355"/>
    </source>
</evidence>
<comment type="pathway">
    <text evidence="2 14">Cell wall biogenesis; peptidoglycan biosynthesis.</text>
</comment>
<evidence type="ECO:0000256" key="1">
    <source>
        <dbReference type="ARBA" id="ARBA00004496"/>
    </source>
</evidence>
<evidence type="ECO:0000256" key="12">
    <source>
        <dbReference type="ARBA" id="ARBA00023316"/>
    </source>
</evidence>
<dbReference type="InterPro" id="IPR013221">
    <property type="entry name" value="Mur_ligase_cen"/>
</dbReference>
<dbReference type="SUPFAM" id="SSF53244">
    <property type="entry name" value="MurD-like peptide ligases, peptide-binding domain"/>
    <property type="match status" value="1"/>
</dbReference>
<proteinExistence type="inferred from homology"/>
<evidence type="ECO:0000256" key="6">
    <source>
        <dbReference type="ARBA" id="ARBA00022618"/>
    </source>
</evidence>
<keyword evidence="5 14" id="KW-0436">Ligase</keyword>
<evidence type="ECO:0000256" key="13">
    <source>
        <dbReference type="ARBA" id="ARBA00047833"/>
    </source>
</evidence>
<feature type="domain" description="Mur ligase central" evidence="17">
    <location>
        <begin position="164"/>
        <end position="287"/>
    </location>
</feature>
<dbReference type="Pfam" id="PF01225">
    <property type="entry name" value="Mur_ligase"/>
    <property type="match status" value="1"/>
</dbReference>
<evidence type="ECO:0000256" key="14">
    <source>
        <dbReference type="HAMAP-Rule" id="MF_00046"/>
    </source>
</evidence>
<dbReference type="SUPFAM" id="SSF53623">
    <property type="entry name" value="MurD-like peptide ligases, catalytic domain"/>
    <property type="match status" value="1"/>
</dbReference>
<dbReference type="GO" id="GO:0008763">
    <property type="term" value="F:UDP-N-acetylmuramate-L-alanine ligase activity"/>
    <property type="evidence" value="ECO:0007669"/>
    <property type="project" value="UniProtKB-UniRule"/>
</dbReference>
<evidence type="ECO:0000256" key="8">
    <source>
        <dbReference type="ARBA" id="ARBA00022840"/>
    </source>
</evidence>
<keyword evidence="7 14" id="KW-0547">Nucleotide-binding</keyword>
<evidence type="ECO:0000259" key="16">
    <source>
        <dbReference type="Pfam" id="PF02875"/>
    </source>
</evidence>
<keyword evidence="19" id="KW-1185">Reference proteome</keyword>
<dbReference type="OrthoDB" id="9804126at2"/>
<feature type="domain" description="Mur ligase C-terminal" evidence="16">
    <location>
        <begin position="310"/>
        <end position="435"/>
    </location>
</feature>
<evidence type="ECO:0000256" key="7">
    <source>
        <dbReference type="ARBA" id="ARBA00022741"/>
    </source>
</evidence>
<dbReference type="STRING" id="131112.SAMN04489737_1578"/>
<dbReference type="GO" id="GO:0005737">
    <property type="term" value="C:cytoplasm"/>
    <property type="evidence" value="ECO:0007669"/>
    <property type="project" value="UniProtKB-SubCell"/>
</dbReference>
<comment type="subcellular location">
    <subcellularLocation>
        <location evidence="1 14">Cytoplasm</location>
    </subcellularLocation>
</comment>
<dbReference type="GO" id="GO:0071555">
    <property type="term" value="P:cell wall organization"/>
    <property type="evidence" value="ECO:0007669"/>
    <property type="project" value="UniProtKB-KW"/>
</dbReference>
<keyword evidence="6 14" id="KW-0132">Cell division</keyword>
<evidence type="ECO:0000256" key="2">
    <source>
        <dbReference type="ARBA" id="ARBA00004752"/>
    </source>
</evidence>
<comment type="function">
    <text evidence="14">Cell wall formation.</text>
</comment>
<sequence>MKFHLIGIGGAGMNVVARLLRSEGHDVSGSDRQSSAVLDDLQAMGVTTFVGHDRKHVPHDAIVVRSTAVKPSNPELEVAVERHQSIWHRSEALAFAAGSRDFIAVAGAHGKTSTSAMISVALTELGADPSRAIGGHLAGGEPGGYLGSGPVIVAEADESDGSFLNYQPRVALVTNVEPDHLDHYGTSAAFAQAFVDFAQRIVPGGLLVCCTDDPGAADLARRALELGIRVATYGTKPHEGDHTLIRDLHSGLAGGRAVVNRADQQTTIELAVPGEHMVLNAVGAWLVCCDLGFDGQQIAEALKHFYGTGRRFELAGEVRGIRVIDDYAHHPTEVAATLQTAKSVTSGRVKVVFQPHLYSRTRNFAAEFAQALDIADDVIVTSVYAAREVPEDGSQADVITAHSAKAQFVPDKSDVVRMIVANAGSGDLIMTMGAGDIYTIAPLIISELEK</sequence>
<dbReference type="NCBIfam" id="TIGR01082">
    <property type="entry name" value="murC"/>
    <property type="match status" value="1"/>
</dbReference>
<evidence type="ECO:0000256" key="4">
    <source>
        <dbReference type="ARBA" id="ARBA00022490"/>
    </source>
</evidence>
<comment type="catalytic activity">
    <reaction evidence="13 14">
        <text>UDP-N-acetyl-alpha-D-muramate + L-alanine + ATP = UDP-N-acetyl-alpha-D-muramoyl-L-alanine + ADP + phosphate + H(+)</text>
        <dbReference type="Rhea" id="RHEA:23372"/>
        <dbReference type="ChEBI" id="CHEBI:15378"/>
        <dbReference type="ChEBI" id="CHEBI:30616"/>
        <dbReference type="ChEBI" id="CHEBI:43474"/>
        <dbReference type="ChEBI" id="CHEBI:57972"/>
        <dbReference type="ChEBI" id="CHEBI:70757"/>
        <dbReference type="ChEBI" id="CHEBI:83898"/>
        <dbReference type="ChEBI" id="CHEBI:456216"/>
        <dbReference type="EC" id="6.3.2.8"/>
    </reaction>
</comment>
<evidence type="ECO:0000259" key="17">
    <source>
        <dbReference type="Pfam" id="PF08245"/>
    </source>
</evidence>
<dbReference type="PANTHER" id="PTHR43445:SF3">
    <property type="entry name" value="UDP-N-ACETYLMURAMATE--L-ALANINE LIGASE"/>
    <property type="match status" value="1"/>
</dbReference>
<feature type="domain" description="Mur ligase N-terminal catalytic" evidence="15">
    <location>
        <begin position="3"/>
        <end position="97"/>
    </location>
</feature>
<evidence type="ECO:0000256" key="9">
    <source>
        <dbReference type="ARBA" id="ARBA00022960"/>
    </source>
</evidence>
<dbReference type="HAMAP" id="MF_00046">
    <property type="entry name" value="MurC"/>
    <property type="match status" value="1"/>
</dbReference>
<evidence type="ECO:0000259" key="15">
    <source>
        <dbReference type="Pfam" id="PF01225"/>
    </source>
</evidence>
<organism evidence="18 19">
    <name type="scientific">Arcanobacterium phocae</name>
    <dbReference type="NCBI Taxonomy" id="131112"/>
    <lineage>
        <taxon>Bacteria</taxon>
        <taxon>Bacillati</taxon>
        <taxon>Actinomycetota</taxon>
        <taxon>Actinomycetes</taxon>
        <taxon>Actinomycetales</taxon>
        <taxon>Actinomycetaceae</taxon>
        <taxon>Arcanobacterium</taxon>
    </lineage>
</organism>
<evidence type="ECO:0000256" key="5">
    <source>
        <dbReference type="ARBA" id="ARBA00022598"/>
    </source>
</evidence>
<dbReference type="Gene3D" id="3.40.50.720">
    <property type="entry name" value="NAD(P)-binding Rossmann-like Domain"/>
    <property type="match status" value="1"/>
</dbReference>
<evidence type="ECO:0000256" key="3">
    <source>
        <dbReference type="ARBA" id="ARBA00012211"/>
    </source>
</evidence>
<comment type="similarity">
    <text evidence="14">Belongs to the MurCDEF family.</text>
</comment>
<dbReference type="GO" id="GO:0005524">
    <property type="term" value="F:ATP binding"/>
    <property type="evidence" value="ECO:0007669"/>
    <property type="project" value="UniProtKB-UniRule"/>
</dbReference>
<dbReference type="UniPathway" id="UPA00219"/>
<dbReference type="GO" id="GO:0051301">
    <property type="term" value="P:cell division"/>
    <property type="evidence" value="ECO:0007669"/>
    <property type="project" value="UniProtKB-KW"/>
</dbReference>
<dbReference type="InterPro" id="IPR036615">
    <property type="entry name" value="Mur_ligase_C_dom_sf"/>
</dbReference>
<dbReference type="InterPro" id="IPR000713">
    <property type="entry name" value="Mur_ligase_N"/>
</dbReference>